<feature type="region of interest" description="Disordered" evidence="1">
    <location>
        <begin position="105"/>
        <end position="243"/>
    </location>
</feature>
<dbReference type="EMBL" id="VIWT01000001">
    <property type="protein sequence ID" value="TWF99977.1"/>
    <property type="molecule type" value="Genomic_DNA"/>
</dbReference>
<feature type="region of interest" description="Disordered" evidence="1">
    <location>
        <begin position="1"/>
        <end position="65"/>
    </location>
</feature>
<dbReference type="Proteomes" id="UP000317940">
    <property type="component" value="Unassembled WGS sequence"/>
</dbReference>
<feature type="compositionally biased region" description="Basic residues" evidence="1">
    <location>
        <begin position="140"/>
        <end position="154"/>
    </location>
</feature>
<sequence length="333" mass="34079">MSSSFIPMDTPNPPPAAAASDGLPQVCAPTEPTGAGTVAEPAAGPADGTGGAAPRRPDAGAATTANLRAGLASRLRSAYEQGAGLGDLAVASHQSISEVRELLALAATGPAPGQQDTVPPQRSGPPEPSVEDWRPTAGRPRPRVRRQLPSRRSARPAGPTLADGASGEAGAWSAAELPVAGRSADAPPAEARSFDPRPSEAEPSDARPIEPSPAGADPEQGRQDPPLGVLIGASRPPGPLGGKRVEECRKRVTAQLVKVGRGTTLAVLPAWRASIAVSVPTELLLDETGLAFEELAGTELTVVVNTEALHDRELRPSGWQVVTADRPGGRRRG</sequence>
<dbReference type="AlphaFoldDB" id="A0A561UKT7"/>
<reference evidence="2 3" key="1">
    <citation type="submission" date="2019-06" db="EMBL/GenBank/DDBJ databases">
        <title>Sequencing the genomes of 1000 actinobacteria strains.</title>
        <authorList>
            <person name="Klenk H.-P."/>
        </authorList>
    </citation>
    <scope>NUCLEOTIDE SEQUENCE [LARGE SCALE GENOMIC DNA]</scope>
    <source>
        <strain evidence="2 3">DSM 44826</strain>
    </source>
</reference>
<evidence type="ECO:0000256" key="1">
    <source>
        <dbReference type="SAM" id="MobiDB-lite"/>
    </source>
</evidence>
<dbReference type="OrthoDB" id="3872506at2"/>
<evidence type="ECO:0000313" key="3">
    <source>
        <dbReference type="Proteomes" id="UP000317940"/>
    </source>
</evidence>
<feature type="compositionally biased region" description="Basic and acidic residues" evidence="1">
    <location>
        <begin position="192"/>
        <end position="208"/>
    </location>
</feature>
<dbReference type="RefSeq" id="WP_145906147.1">
    <property type="nucleotide sequence ID" value="NZ_BAAAMZ010000021.1"/>
</dbReference>
<proteinExistence type="predicted"/>
<name>A0A561UKT7_9ACTN</name>
<keyword evidence="3" id="KW-1185">Reference proteome</keyword>
<evidence type="ECO:0000313" key="2">
    <source>
        <dbReference type="EMBL" id="TWF99977.1"/>
    </source>
</evidence>
<gene>
    <name evidence="2" type="ORF">FHX73_113838</name>
</gene>
<feature type="compositionally biased region" description="Low complexity" evidence="1">
    <location>
        <begin position="162"/>
        <end position="176"/>
    </location>
</feature>
<organism evidence="2 3">
    <name type="scientific">Kitasatospora viridis</name>
    <dbReference type="NCBI Taxonomy" id="281105"/>
    <lineage>
        <taxon>Bacteria</taxon>
        <taxon>Bacillati</taxon>
        <taxon>Actinomycetota</taxon>
        <taxon>Actinomycetes</taxon>
        <taxon>Kitasatosporales</taxon>
        <taxon>Streptomycetaceae</taxon>
        <taxon>Kitasatospora</taxon>
    </lineage>
</organism>
<accession>A0A561UKT7</accession>
<comment type="caution">
    <text evidence="2">The sequence shown here is derived from an EMBL/GenBank/DDBJ whole genome shotgun (WGS) entry which is preliminary data.</text>
</comment>
<protein>
    <submittedName>
        <fullName evidence="2">Uncharacterized protein</fullName>
    </submittedName>
</protein>